<sequence length="111" mass="12293">MAVAEQQRQEQVVDEVTMIDVEVAYALPEKQKILALQVEDGTSILDTVRQSGIVEEFPGLNLDDAKFGIFGKASRAPESDTVRPGDRVEIYRPLIIDPKQARANRAAKAKK</sequence>
<proteinExistence type="inferred from homology"/>
<name>A0ABV7VZG8_9GAMM</name>
<dbReference type="EMBL" id="JBHRYB010000015">
    <property type="protein sequence ID" value="MFC3681418.1"/>
    <property type="molecule type" value="Genomic_DNA"/>
</dbReference>
<dbReference type="Proteomes" id="UP001595722">
    <property type="component" value="Unassembled WGS sequence"/>
</dbReference>
<dbReference type="SUPFAM" id="SSF54285">
    <property type="entry name" value="MoaD/ThiS"/>
    <property type="match status" value="1"/>
</dbReference>
<dbReference type="Pfam" id="PF03658">
    <property type="entry name" value="Ub-RnfH"/>
    <property type="match status" value="1"/>
</dbReference>
<protein>
    <recommendedName>
        <fullName evidence="2">UPF0125 protein ACFOMG_15040</fullName>
    </recommendedName>
</protein>
<evidence type="ECO:0000313" key="4">
    <source>
        <dbReference type="Proteomes" id="UP001595722"/>
    </source>
</evidence>
<keyword evidence="4" id="KW-1185">Reference proteome</keyword>
<dbReference type="InterPro" id="IPR037021">
    <property type="entry name" value="RnfH_sf"/>
</dbReference>
<evidence type="ECO:0000313" key="3">
    <source>
        <dbReference type="EMBL" id="MFC3681418.1"/>
    </source>
</evidence>
<comment type="caution">
    <text evidence="3">The sequence shown here is derived from an EMBL/GenBank/DDBJ whole genome shotgun (WGS) entry which is preliminary data.</text>
</comment>
<dbReference type="RefSeq" id="WP_376867813.1">
    <property type="nucleotide sequence ID" value="NZ_JBHRYB010000015.1"/>
</dbReference>
<accession>A0ABV7VZG8</accession>
<gene>
    <name evidence="3" type="ORF">ACFOMG_15040</name>
</gene>
<dbReference type="PANTHER" id="PTHR37483">
    <property type="entry name" value="UPF0125 PROTEIN RATB"/>
    <property type="match status" value="1"/>
</dbReference>
<dbReference type="Gene3D" id="3.10.20.280">
    <property type="entry name" value="RnfH-like"/>
    <property type="match status" value="1"/>
</dbReference>
<dbReference type="HAMAP" id="MF_00460">
    <property type="entry name" value="UPF0125_RnfH"/>
    <property type="match status" value="1"/>
</dbReference>
<dbReference type="NCBIfam" id="NF002490">
    <property type="entry name" value="PRK01777.1"/>
    <property type="match status" value="1"/>
</dbReference>
<dbReference type="InterPro" id="IPR016155">
    <property type="entry name" value="Mopterin_synth/thiamin_S_b"/>
</dbReference>
<evidence type="ECO:0000256" key="2">
    <source>
        <dbReference type="HAMAP-Rule" id="MF_00460"/>
    </source>
</evidence>
<evidence type="ECO:0000256" key="1">
    <source>
        <dbReference type="ARBA" id="ARBA00010645"/>
    </source>
</evidence>
<organism evidence="3 4">
    <name type="scientific">Bacterioplanoides pacificum</name>
    <dbReference type="NCBI Taxonomy" id="1171596"/>
    <lineage>
        <taxon>Bacteria</taxon>
        <taxon>Pseudomonadati</taxon>
        <taxon>Pseudomonadota</taxon>
        <taxon>Gammaproteobacteria</taxon>
        <taxon>Oceanospirillales</taxon>
        <taxon>Oceanospirillaceae</taxon>
        <taxon>Bacterioplanoides</taxon>
    </lineage>
</organism>
<reference evidence="4" key="1">
    <citation type="journal article" date="2019" name="Int. J. Syst. Evol. Microbiol.">
        <title>The Global Catalogue of Microorganisms (GCM) 10K type strain sequencing project: providing services to taxonomists for standard genome sequencing and annotation.</title>
        <authorList>
            <consortium name="The Broad Institute Genomics Platform"/>
            <consortium name="The Broad Institute Genome Sequencing Center for Infectious Disease"/>
            <person name="Wu L."/>
            <person name="Ma J."/>
        </authorList>
    </citation>
    <scope>NUCLEOTIDE SEQUENCE [LARGE SCALE GENOMIC DNA]</scope>
    <source>
        <strain evidence="4">KCTC 42424</strain>
    </source>
</reference>
<dbReference type="InterPro" id="IPR005346">
    <property type="entry name" value="RnfH"/>
</dbReference>
<dbReference type="PANTHER" id="PTHR37483:SF1">
    <property type="entry name" value="UPF0125 PROTEIN RATB"/>
    <property type="match status" value="1"/>
</dbReference>
<comment type="similarity">
    <text evidence="1 2">Belongs to the UPF0125 (RnfH) family.</text>
</comment>